<comment type="caution">
    <text evidence="4">The sequence shown here is derived from an EMBL/GenBank/DDBJ whole genome shotgun (WGS) entry which is preliminary data.</text>
</comment>
<keyword evidence="5" id="KW-1185">Reference proteome</keyword>
<dbReference type="FunFam" id="2.30.38.10:FF:000003">
    <property type="entry name" value="Vibriobactin-specific 2,3-dihydroxybenzoate-AMP ligase"/>
    <property type="match status" value="1"/>
</dbReference>
<dbReference type="SUPFAM" id="SSF56801">
    <property type="entry name" value="Acetyl-CoA synthetase-like"/>
    <property type="match status" value="1"/>
</dbReference>
<dbReference type="InterPro" id="IPR050237">
    <property type="entry name" value="ATP-dep_AMP-bd_enzyme"/>
</dbReference>
<protein>
    <submittedName>
        <fullName evidence="4">2,3-dihydroxybenzoate-AMP ligase</fullName>
    </submittedName>
</protein>
<dbReference type="PROSITE" id="PS00455">
    <property type="entry name" value="AMP_BINDING"/>
    <property type="match status" value="1"/>
</dbReference>
<sequence length="563" mass="60327">MTPRPMTPRPSRRSPFAPCTPYPPDVAARYRAAGHWRDDTLGDLLSETARRHPGATALVGPSARSRHTRVRLTYQALVDRVERAAAVLASQGLAPGDRVVVQLPNVAELAVVVMALFRLGALPVFALPAHRESELVAFCRITDAAAHVVAGQGWGHDYLATAARVADTLRAEHRDPPVVIDVERCDLEAADPVPLRRSTPHGARASEAVAFLQLSGGTTGVPKLIPRTHADYLYSVRESVQICGVDATTVMLVALPATHNFPMSSPGMLGVWMAGGTVVLAGDPSPRTAFGLIAAEGVTTAPLVPPLVQAWLTRAERDRAALHSLRTLLVGGARLPDSVARRVGPELGAQLQQVFGMAEGLVCYTRLGDPADLVETTQGRPISEADEILVVDDLGTPVAEGDEGELLTRGPYTIRGYYGTDDRSSFTSDGWYRTGDRVRVLPSGHLRVTGRSKDQINRGGEKIAVAEVEDALLRHRAVHDAALVAVPDAYLGERTVAFVVGEPLANDLTAGSLTAHLRTIGLAGFKIPDRIEIVDRFPTTGVGKTSRAELRRALARGYTERSQ</sequence>
<dbReference type="InterPro" id="IPR045851">
    <property type="entry name" value="AMP-bd_C_sf"/>
</dbReference>
<dbReference type="Gene3D" id="3.40.50.980">
    <property type="match status" value="2"/>
</dbReference>
<dbReference type="RefSeq" id="WP_245857804.1">
    <property type="nucleotide sequence ID" value="NZ_PGEZ01000001.1"/>
</dbReference>
<evidence type="ECO:0000313" key="4">
    <source>
        <dbReference type="EMBL" id="PJJ58335.1"/>
    </source>
</evidence>
<feature type="domain" description="AMP-dependent synthetase/ligase" evidence="2">
    <location>
        <begin position="46"/>
        <end position="418"/>
    </location>
</feature>
<dbReference type="InterPro" id="IPR000873">
    <property type="entry name" value="AMP-dep_synth/lig_dom"/>
</dbReference>
<organism evidence="4 5">
    <name type="scientific">Mumia flava</name>
    <dbReference type="NCBI Taxonomy" id="1348852"/>
    <lineage>
        <taxon>Bacteria</taxon>
        <taxon>Bacillati</taxon>
        <taxon>Actinomycetota</taxon>
        <taxon>Actinomycetes</taxon>
        <taxon>Propionibacteriales</taxon>
        <taxon>Nocardioidaceae</taxon>
        <taxon>Mumia</taxon>
    </lineage>
</organism>
<name>A0A2M9BK73_9ACTN</name>
<dbReference type="GO" id="GO:0016877">
    <property type="term" value="F:ligase activity, forming carbon-sulfur bonds"/>
    <property type="evidence" value="ECO:0007669"/>
    <property type="project" value="UniProtKB-ARBA"/>
</dbReference>
<feature type="domain" description="AMP-binding enzyme C-terminal" evidence="3">
    <location>
        <begin position="467"/>
        <end position="544"/>
    </location>
</feature>
<dbReference type="Proteomes" id="UP000230842">
    <property type="component" value="Unassembled WGS sequence"/>
</dbReference>
<evidence type="ECO:0000256" key="1">
    <source>
        <dbReference type="ARBA" id="ARBA00022598"/>
    </source>
</evidence>
<dbReference type="InterPro" id="IPR020845">
    <property type="entry name" value="AMP-binding_CS"/>
</dbReference>
<dbReference type="InterPro" id="IPR025110">
    <property type="entry name" value="AMP-bd_C"/>
</dbReference>
<dbReference type="PANTHER" id="PTHR43767:SF10">
    <property type="entry name" value="SURFACTIN SYNTHASE SUBUNIT 1"/>
    <property type="match status" value="1"/>
</dbReference>
<dbReference type="Pfam" id="PF13193">
    <property type="entry name" value="AMP-binding_C"/>
    <property type="match status" value="1"/>
</dbReference>
<accession>A0A2M9BK73</accession>
<gene>
    <name evidence="4" type="ORF">CLV56_2586</name>
</gene>
<dbReference type="AlphaFoldDB" id="A0A2M9BK73"/>
<dbReference type="Gene3D" id="2.30.38.10">
    <property type="entry name" value="Luciferase, Domain 3"/>
    <property type="match status" value="1"/>
</dbReference>
<dbReference type="Gene3D" id="3.30.300.30">
    <property type="match status" value="1"/>
</dbReference>
<dbReference type="Pfam" id="PF00501">
    <property type="entry name" value="AMP-binding"/>
    <property type="match status" value="1"/>
</dbReference>
<dbReference type="EMBL" id="PGEZ01000001">
    <property type="protein sequence ID" value="PJJ58335.1"/>
    <property type="molecule type" value="Genomic_DNA"/>
</dbReference>
<keyword evidence="1 4" id="KW-0436">Ligase</keyword>
<evidence type="ECO:0000313" key="5">
    <source>
        <dbReference type="Proteomes" id="UP000230842"/>
    </source>
</evidence>
<dbReference type="PANTHER" id="PTHR43767">
    <property type="entry name" value="LONG-CHAIN-FATTY-ACID--COA LIGASE"/>
    <property type="match status" value="1"/>
</dbReference>
<proteinExistence type="predicted"/>
<reference evidence="4 5" key="1">
    <citation type="submission" date="2017-11" db="EMBL/GenBank/DDBJ databases">
        <title>Genomic Encyclopedia of Archaeal and Bacterial Type Strains, Phase II (KMG-II): From Individual Species to Whole Genera.</title>
        <authorList>
            <person name="Goeker M."/>
        </authorList>
    </citation>
    <scope>NUCLEOTIDE SEQUENCE [LARGE SCALE GENOMIC DNA]</scope>
    <source>
        <strain evidence="4 5">DSM 27763</strain>
    </source>
</reference>
<evidence type="ECO:0000259" key="2">
    <source>
        <dbReference type="Pfam" id="PF00501"/>
    </source>
</evidence>
<evidence type="ECO:0000259" key="3">
    <source>
        <dbReference type="Pfam" id="PF13193"/>
    </source>
</evidence>